<dbReference type="Pfam" id="PF13414">
    <property type="entry name" value="TPR_11"/>
    <property type="match status" value="1"/>
</dbReference>
<organism evidence="7 8">
    <name type="scientific">Pedosphaera parvula (strain Ellin514)</name>
    <dbReference type="NCBI Taxonomy" id="320771"/>
    <lineage>
        <taxon>Bacteria</taxon>
        <taxon>Pseudomonadati</taxon>
        <taxon>Verrucomicrobiota</taxon>
        <taxon>Pedosphaerae</taxon>
        <taxon>Pedosphaerales</taxon>
        <taxon>Pedosphaeraceae</taxon>
        <taxon>Pedosphaera</taxon>
    </lineage>
</organism>
<reference evidence="7 8" key="1">
    <citation type="journal article" date="2011" name="J. Bacteriol.">
        <title>Genome sequence of 'Pedosphaera parvula' Ellin514, an aerobic Verrucomicrobial isolate from pasture soil.</title>
        <authorList>
            <person name="Kant R."/>
            <person name="van Passel M.W."/>
            <person name="Sangwan P."/>
            <person name="Palva A."/>
            <person name="Lucas S."/>
            <person name="Copeland A."/>
            <person name="Lapidus A."/>
            <person name="Glavina Del Rio T."/>
            <person name="Dalin E."/>
            <person name="Tice H."/>
            <person name="Bruce D."/>
            <person name="Goodwin L."/>
            <person name="Pitluck S."/>
            <person name="Chertkov O."/>
            <person name="Larimer F.W."/>
            <person name="Land M.L."/>
            <person name="Hauser L."/>
            <person name="Brettin T.S."/>
            <person name="Detter J.C."/>
            <person name="Han S."/>
            <person name="de Vos W.M."/>
            <person name="Janssen P.H."/>
            <person name="Smidt H."/>
        </authorList>
    </citation>
    <scope>NUCLEOTIDE SEQUENCE [LARGE SCALE GENOMIC DNA]</scope>
    <source>
        <strain evidence="7 8">Ellin514</strain>
    </source>
</reference>
<keyword evidence="2 3" id="KW-0802">TPR repeat</keyword>
<protein>
    <submittedName>
        <fullName evidence="7">Tetratricopeptide TPR_2 repeat protein</fullName>
    </submittedName>
</protein>
<sequence length="644" mass="69961" precursor="true">MKRFFTFVVLASLSLAPGAWAEGADDQYIAIYNLIQQADALNEKGQAGAAMAKYLDAQAALKRFQAGNPSWNSQVVNYRLNYLGSRISQISLKTQAQAAATNAPVPVNAATNAPTETPATTNEPTTPAPVAVPSEPVAPVPATTNATPPSASIELNSQIKAMETQIQQLQADKSSLEAKLKEALSAQPASIDPRELAKAEQHINELQKENDLLKVTFAQVKTNASQVDAAALEQARKDLAEANVKVNALIEANKSLTTEKQALQVKVKVAPAKDENSDALRSENEILKNELADLKGKHGTLAKGDDLSRQLLQAQAQVAALQSDKEILRLEKIALESRLKQVTASQPAVAAAPALDAATVEKIKMLEAQRDELQKSLDVATKELNGRKKGKETSARIVSMTKELATLRARVDTLEAHQIPYTTEELALFNNPDSKLSTADTTPAKKPRKQLSAESGKLVAEAQSLFVKHQYDRAEENYLKVLKEDDKNVFTLGNLAMIQAERGQFDEAEKNLKQALSVDSNDAYCLSILGRVKFQEEKYDEALDALSRAAQLDPQNAETQNYLGITLSHKGLRGPAETALRKAIQLDPGYGSAHNNLAVVYVTQKPPLTELARWHYQKALAAGHPKNSDLEKLLEVTKTAQNNP</sequence>
<feature type="coiled-coil region" evidence="4">
    <location>
        <begin position="363"/>
        <end position="417"/>
    </location>
</feature>
<keyword evidence="8" id="KW-1185">Reference proteome</keyword>
<feature type="region of interest" description="Disordered" evidence="5">
    <location>
        <begin position="108"/>
        <end position="136"/>
    </location>
</feature>
<evidence type="ECO:0000256" key="2">
    <source>
        <dbReference type="ARBA" id="ARBA00022803"/>
    </source>
</evidence>
<evidence type="ECO:0000256" key="3">
    <source>
        <dbReference type="PROSITE-ProRule" id="PRU00339"/>
    </source>
</evidence>
<dbReference type="EMBL" id="ABOX02000062">
    <property type="protein sequence ID" value="EEF57604.1"/>
    <property type="molecule type" value="Genomic_DNA"/>
</dbReference>
<dbReference type="GO" id="GO:0046813">
    <property type="term" value="P:receptor-mediated virion attachment to host cell"/>
    <property type="evidence" value="ECO:0007669"/>
    <property type="project" value="TreeGrafter"/>
</dbReference>
<dbReference type="InterPro" id="IPR011990">
    <property type="entry name" value="TPR-like_helical_dom_sf"/>
</dbReference>
<feature type="compositionally biased region" description="Polar residues" evidence="5">
    <location>
        <begin position="432"/>
        <end position="441"/>
    </location>
</feature>
<dbReference type="PROSITE" id="PS50005">
    <property type="entry name" value="TPR"/>
    <property type="match status" value="2"/>
</dbReference>
<evidence type="ECO:0000313" key="8">
    <source>
        <dbReference type="Proteomes" id="UP000003688"/>
    </source>
</evidence>
<feature type="repeat" description="TPR" evidence="3">
    <location>
        <begin position="489"/>
        <end position="522"/>
    </location>
</feature>
<dbReference type="InterPro" id="IPR050498">
    <property type="entry name" value="Ycf3"/>
</dbReference>
<dbReference type="SMART" id="SM00028">
    <property type="entry name" value="TPR"/>
    <property type="match status" value="4"/>
</dbReference>
<dbReference type="Proteomes" id="UP000003688">
    <property type="component" value="Unassembled WGS sequence"/>
</dbReference>
<keyword evidence="4" id="KW-0175">Coiled coil</keyword>
<comment type="caution">
    <text evidence="7">The sequence shown here is derived from an EMBL/GenBank/DDBJ whole genome shotgun (WGS) entry which is preliminary data.</text>
</comment>
<dbReference type="Pfam" id="PF13181">
    <property type="entry name" value="TPR_8"/>
    <property type="match status" value="1"/>
</dbReference>
<accession>B9XRB7</accession>
<dbReference type="OrthoDB" id="185944at2"/>
<proteinExistence type="predicted"/>
<dbReference type="PANTHER" id="PTHR44858">
    <property type="entry name" value="TETRATRICOPEPTIDE REPEAT PROTEIN 6"/>
    <property type="match status" value="1"/>
</dbReference>
<dbReference type="GO" id="GO:0009279">
    <property type="term" value="C:cell outer membrane"/>
    <property type="evidence" value="ECO:0007669"/>
    <property type="project" value="TreeGrafter"/>
</dbReference>
<name>B9XRB7_PEDPL</name>
<dbReference type="Gene3D" id="1.25.40.10">
    <property type="entry name" value="Tetratricopeptide repeat domain"/>
    <property type="match status" value="1"/>
</dbReference>
<feature type="chain" id="PRO_5002893193" evidence="6">
    <location>
        <begin position="22"/>
        <end position="644"/>
    </location>
</feature>
<dbReference type="AlphaFoldDB" id="B9XRB7"/>
<feature type="repeat" description="TPR" evidence="3">
    <location>
        <begin position="523"/>
        <end position="556"/>
    </location>
</feature>
<feature type="signal peptide" evidence="6">
    <location>
        <begin position="1"/>
        <end position="21"/>
    </location>
</feature>
<dbReference type="STRING" id="320771.Cflav_PD0472"/>
<evidence type="ECO:0000256" key="6">
    <source>
        <dbReference type="SAM" id="SignalP"/>
    </source>
</evidence>
<dbReference type="PANTHER" id="PTHR44858:SF1">
    <property type="entry name" value="UDP-N-ACETYLGLUCOSAMINE--PEPTIDE N-ACETYLGLUCOSAMINYLTRANSFERASE SPINDLY-RELATED"/>
    <property type="match status" value="1"/>
</dbReference>
<keyword evidence="6" id="KW-0732">Signal</keyword>
<dbReference type="RefSeq" id="WP_007418350.1">
    <property type="nucleotide sequence ID" value="NZ_ABOX02000062.1"/>
</dbReference>
<evidence type="ECO:0000256" key="4">
    <source>
        <dbReference type="SAM" id="Coils"/>
    </source>
</evidence>
<evidence type="ECO:0000313" key="7">
    <source>
        <dbReference type="EMBL" id="EEF57604.1"/>
    </source>
</evidence>
<dbReference type="InterPro" id="IPR019734">
    <property type="entry name" value="TPR_rpt"/>
</dbReference>
<evidence type="ECO:0000256" key="1">
    <source>
        <dbReference type="ARBA" id="ARBA00022737"/>
    </source>
</evidence>
<feature type="coiled-coil region" evidence="4">
    <location>
        <begin position="152"/>
        <end position="338"/>
    </location>
</feature>
<dbReference type="SUPFAM" id="SSF48452">
    <property type="entry name" value="TPR-like"/>
    <property type="match status" value="1"/>
</dbReference>
<evidence type="ECO:0000256" key="5">
    <source>
        <dbReference type="SAM" id="MobiDB-lite"/>
    </source>
</evidence>
<keyword evidence="1" id="KW-0677">Repeat</keyword>
<feature type="region of interest" description="Disordered" evidence="5">
    <location>
        <begin position="432"/>
        <end position="452"/>
    </location>
</feature>
<gene>
    <name evidence="7" type="ORF">Cflav_PD0472</name>
</gene>